<keyword evidence="1" id="KW-0808">Transferase</keyword>
<gene>
    <name evidence="1" type="primary">eveGT2</name>
    <name evidence="1" type="ORF">HZU44_04105</name>
</gene>
<sequence>MPNNASVVSRDPSDHPMVVAICAFRVENVRKHLAHNMAQLSGDEYYVLLDRPVTAEAEEVAEEVRAAGGTMRILGATNGLSASRNAMLARWPHHHLMFVDDDVRLDAAAVDAVRKSLRDGAHVVGTRLARPALRLPWYVTSGQFHLVGWHRDQGNIKIWGACMGVDSAFAHAHGLDFDLALSRTGGNLQSGEDTSFISAMKAAGAREQLLPDHAVTHDIDPGRLTPRYLLRRAYWQGRCEAGRNQARAGLRKEWDRHRTAPESRLALPLALGYTAATAAGLSHELLRRARLRRFPPPRRSPEPG</sequence>
<dbReference type="GO" id="GO:0016740">
    <property type="term" value="F:transferase activity"/>
    <property type="evidence" value="ECO:0007669"/>
    <property type="project" value="UniProtKB-KW"/>
</dbReference>
<name>A0A7D6GGX8_9ACTN</name>
<evidence type="ECO:0000313" key="1">
    <source>
        <dbReference type="EMBL" id="QLK01206.2"/>
    </source>
</evidence>
<protein>
    <submittedName>
        <fullName evidence="1">Glycosyltransferase</fullName>
    </submittedName>
</protein>
<organism evidence="1">
    <name type="scientific">Micromonospora carbonacea</name>
    <dbReference type="NCBI Taxonomy" id="47853"/>
    <lineage>
        <taxon>Bacteria</taxon>
        <taxon>Bacillati</taxon>
        <taxon>Actinomycetota</taxon>
        <taxon>Actinomycetes</taxon>
        <taxon>Micromonosporales</taxon>
        <taxon>Micromonosporaceae</taxon>
        <taxon>Micromonospora</taxon>
    </lineage>
</organism>
<dbReference type="SUPFAM" id="SSF53448">
    <property type="entry name" value="Nucleotide-diphospho-sugar transferases"/>
    <property type="match status" value="1"/>
</dbReference>
<proteinExistence type="predicted"/>
<reference evidence="1" key="1">
    <citation type="submission" date="2020-08" db="EMBL/GenBank/DDBJ databases">
        <title>A bifunctional nitrone conjugated secondary metabolite targeting the ribosome.</title>
        <authorList>
            <person name="Limbrick E.M."/>
            <person name="Graf M."/>
            <person name="Derewacz D.K."/>
            <person name="Nguyen F."/>
            <person name="Spraggins J.M."/>
            <person name="Wieland M."/>
            <person name="Ynigez-Gutierrez A.E."/>
            <person name="Reisman B.J."/>
            <person name="Zinshteyn B."/>
            <person name="McCulloch K."/>
            <person name="Iverson T.M."/>
            <person name="Green R."/>
            <person name="Wilson D.N."/>
            <person name="Bachmann B.O."/>
        </authorList>
    </citation>
    <scope>NUCLEOTIDE SEQUENCE</scope>
    <source>
        <strain evidence="1">Africana</strain>
    </source>
</reference>
<dbReference type="AlphaFoldDB" id="A0A7D6GGX8"/>
<dbReference type="EMBL" id="CP058905">
    <property type="protein sequence ID" value="QLK01206.2"/>
    <property type="molecule type" value="Genomic_DNA"/>
</dbReference>
<dbReference type="InterPro" id="IPR029044">
    <property type="entry name" value="Nucleotide-diphossugar_trans"/>
</dbReference>
<dbReference type="Gene3D" id="3.90.550.10">
    <property type="entry name" value="Spore Coat Polysaccharide Biosynthesis Protein SpsA, Chain A"/>
    <property type="match status" value="1"/>
</dbReference>
<accession>A0A7D6GGX8</accession>